<evidence type="ECO:0000313" key="2">
    <source>
        <dbReference type="EMBL" id="GFN84253.1"/>
    </source>
</evidence>
<dbReference type="AlphaFoldDB" id="A0AAV3YMM0"/>
<sequence length="91" mass="9961">MCILPAHSKVISGFQASNLGIGSGARTRDTEFAADTRAGFVANISPKLTLHLNSIILSPIVLVFKALICCIQYLRNRYDMKSELLKSLTHV</sequence>
<organism evidence="2 3">
    <name type="scientific">Plakobranchus ocellatus</name>
    <dbReference type="NCBI Taxonomy" id="259542"/>
    <lineage>
        <taxon>Eukaryota</taxon>
        <taxon>Metazoa</taxon>
        <taxon>Spiralia</taxon>
        <taxon>Lophotrochozoa</taxon>
        <taxon>Mollusca</taxon>
        <taxon>Gastropoda</taxon>
        <taxon>Heterobranchia</taxon>
        <taxon>Euthyneura</taxon>
        <taxon>Panpulmonata</taxon>
        <taxon>Sacoglossa</taxon>
        <taxon>Placobranchoidea</taxon>
        <taxon>Plakobranchidae</taxon>
        <taxon>Plakobranchus</taxon>
    </lineage>
</organism>
<comment type="caution">
    <text evidence="2">The sequence shown here is derived from an EMBL/GenBank/DDBJ whole genome shotgun (WGS) entry which is preliminary data.</text>
</comment>
<evidence type="ECO:0000313" key="3">
    <source>
        <dbReference type="Proteomes" id="UP000735302"/>
    </source>
</evidence>
<gene>
    <name evidence="2" type="ORF">PoB_001075900</name>
</gene>
<evidence type="ECO:0000256" key="1">
    <source>
        <dbReference type="SAM" id="Phobius"/>
    </source>
</evidence>
<keyword evidence="3" id="KW-1185">Reference proteome</keyword>
<keyword evidence="1" id="KW-1133">Transmembrane helix</keyword>
<keyword evidence="1" id="KW-0812">Transmembrane</keyword>
<protein>
    <submittedName>
        <fullName evidence="2">Uncharacterized protein</fullName>
    </submittedName>
</protein>
<dbReference type="EMBL" id="BLXT01001286">
    <property type="protein sequence ID" value="GFN84253.1"/>
    <property type="molecule type" value="Genomic_DNA"/>
</dbReference>
<name>A0AAV3YMM0_9GAST</name>
<proteinExistence type="predicted"/>
<dbReference type="Proteomes" id="UP000735302">
    <property type="component" value="Unassembled WGS sequence"/>
</dbReference>
<feature type="transmembrane region" description="Helical" evidence="1">
    <location>
        <begin position="55"/>
        <end position="74"/>
    </location>
</feature>
<accession>A0AAV3YMM0</accession>
<keyword evidence="1" id="KW-0472">Membrane</keyword>
<reference evidence="2 3" key="1">
    <citation type="journal article" date="2021" name="Elife">
        <title>Chloroplast acquisition without the gene transfer in kleptoplastic sea slugs, Plakobranchus ocellatus.</title>
        <authorList>
            <person name="Maeda T."/>
            <person name="Takahashi S."/>
            <person name="Yoshida T."/>
            <person name="Shimamura S."/>
            <person name="Takaki Y."/>
            <person name="Nagai Y."/>
            <person name="Toyoda A."/>
            <person name="Suzuki Y."/>
            <person name="Arimoto A."/>
            <person name="Ishii H."/>
            <person name="Satoh N."/>
            <person name="Nishiyama T."/>
            <person name="Hasebe M."/>
            <person name="Maruyama T."/>
            <person name="Minagawa J."/>
            <person name="Obokata J."/>
            <person name="Shigenobu S."/>
        </authorList>
    </citation>
    <scope>NUCLEOTIDE SEQUENCE [LARGE SCALE GENOMIC DNA]</scope>
</reference>